<comment type="caution">
    <text evidence="1">The sequence shown here is derived from an EMBL/GenBank/DDBJ whole genome shotgun (WGS) entry which is preliminary data.</text>
</comment>
<organism evidence="1 2">
    <name type="scientific">Yersinia bercovieri ATCC 43970</name>
    <dbReference type="NCBI Taxonomy" id="349968"/>
    <lineage>
        <taxon>Bacteria</taxon>
        <taxon>Pseudomonadati</taxon>
        <taxon>Pseudomonadota</taxon>
        <taxon>Gammaproteobacteria</taxon>
        <taxon>Enterobacterales</taxon>
        <taxon>Yersiniaceae</taxon>
        <taxon>Yersinia</taxon>
    </lineage>
</organism>
<keyword evidence="2" id="KW-1185">Reference proteome</keyword>
<name>A0ABM9XXI8_YERBE</name>
<proteinExistence type="predicted"/>
<accession>A0ABM9XXI8</accession>
<evidence type="ECO:0000313" key="1">
    <source>
        <dbReference type="EMBL" id="EEQ06132.1"/>
    </source>
</evidence>
<dbReference type="EMBL" id="AALC02000034">
    <property type="protein sequence ID" value="EEQ06132.1"/>
    <property type="molecule type" value="Genomic_DNA"/>
</dbReference>
<sequence length="37" mass="4128">MRMAVFISNEGWPKAGSDINGVLPLYPCQLCVIDEFI</sequence>
<reference evidence="1" key="1">
    <citation type="submission" date="2008-12" db="EMBL/GenBank/DDBJ databases">
        <title>Annotation of the Yersinia bercovieri ATCC 43970 genome.</title>
        <authorList>
            <person name="Read T.D."/>
            <person name="Akmal A."/>
            <person name="Bishop-Lilly K."/>
            <person name="Chen P.E."/>
            <person name="Cook C."/>
            <person name="Kiley M.P."/>
            <person name="Lentz S."/>
            <person name="Mateczun A."/>
            <person name="Nagarajan N."/>
            <person name="Nolan N."/>
            <person name="Osborne B.I."/>
            <person name="Pop M."/>
            <person name="Sozhamannan S."/>
            <person name="Stewart A.C."/>
            <person name="Sulakvelidze A."/>
            <person name="Thomason B."/>
            <person name="Willner K."/>
            <person name="Zwick M.E."/>
        </authorList>
    </citation>
    <scope>NUCLEOTIDE SEQUENCE [LARGE SCALE GENOMIC DNA]</scope>
    <source>
        <strain evidence="1">ATCC 43970</strain>
    </source>
</reference>
<gene>
    <name evidence="1" type="ORF">yberc0001_15860</name>
</gene>
<evidence type="ECO:0000313" key="2">
    <source>
        <dbReference type="Proteomes" id="UP000010319"/>
    </source>
</evidence>
<protein>
    <submittedName>
        <fullName evidence="1">Uncharacterized protein</fullName>
    </submittedName>
</protein>
<dbReference type="Proteomes" id="UP000010319">
    <property type="component" value="Unassembled WGS sequence"/>
</dbReference>